<gene>
    <name evidence="2" type="ORF">GXP70_02125</name>
</gene>
<proteinExistence type="predicted"/>
<dbReference type="PANTHER" id="PTHR33744">
    <property type="entry name" value="CARBOHYDRATE DIACID REGULATOR"/>
    <property type="match status" value="1"/>
</dbReference>
<dbReference type="InterPro" id="IPR042070">
    <property type="entry name" value="PucR_C-HTH_sf"/>
</dbReference>
<name>A0A6C0FPR8_9BACL</name>
<dbReference type="InterPro" id="IPR025736">
    <property type="entry name" value="PucR_C-HTH_dom"/>
</dbReference>
<dbReference type="AlphaFoldDB" id="A0A6C0FPR8"/>
<evidence type="ECO:0000313" key="3">
    <source>
        <dbReference type="Proteomes" id="UP000476064"/>
    </source>
</evidence>
<dbReference type="Proteomes" id="UP000476064">
    <property type="component" value="Chromosome"/>
</dbReference>
<reference evidence="2 3" key="1">
    <citation type="submission" date="2020-01" db="EMBL/GenBank/DDBJ databases">
        <title>Paenibacillus sp. nov., isolated from tomato rhizosphere.</title>
        <authorList>
            <person name="Weon H.-Y."/>
            <person name="Lee S.A."/>
        </authorList>
    </citation>
    <scope>NUCLEOTIDE SEQUENCE [LARGE SCALE GENOMIC DNA]</scope>
    <source>
        <strain evidence="2 3">12200R-189</strain>
    </source>
</reference>
<dbReference type="EMBL" id="CP048209">
    <property type="protein sequence ID" value="QHT58887.1"/>
    <property type="molecule type" value="Genomic_DNA"/>
</dbReference>
<evidence type="ECO:0000259" key="1">
    <source>
        <dbReference type="Pfam" id="PF13556"/>
    </source>
</evidence>
<dbReference type="InterPro" id="IPR009057">
    <property type="entry name" value="Homeodomain-like_sf"/>
</dbReference>
<sequence length="383" mass="43656">MSDAQWITQLQAVLDCPVREHRLPLQDWLLLSSEQGRRLQDQLTKDKTNAVTIGEYVNGPEGVAWFALEQEADTVHVLEVNRKPFSDVELRLIGWTASQMLADRSKDYVGMGESERYARELGAWIDEQLDASDPKLLLPDRLISRGRLFSTMIPFLLVCEQSEPSVSGFSELEKLLRTFLAEDVQIIPLKEQEWLILGPASLISDAQAGERDEEEEESLEESLASIAFGLHEMLESEWIGECHLAVSHPVSPANSIVGTTALLRETVHLGRAFHLGSNIHLPWLLHLERLLNTIPEAHRIKFVEQTLKRTDAFLDPEILTTLETFFALDCNVSETAKKLYIHRNTLLYRLDKLKQETELDVRQFRDAVLVKIILLLYKVTKRA</sequence>
<keyword evidence="3" id="KW-1185">Reference proteome</keyword>
<accession>A0A6C0FPR8</accession>
<dbReference type="Gene3D" id="1.10.10.2840">
    <property type="entry name" value="PucR C-terminal helix-turn-helix domain"/>
    <property type="match status" value="1"/>
</dbReference>
<dbReference type="InterPro" id="IPR051448">
    <property type="entry name" value="CdaR-like_regulators"/>
</dbReference>
<dbReference type="KEGG" id="plyc:GXP70_02125"/>
<dbReference type="SUPFAM" id="SSF46689">
    <property type="entry name" value="Homeodomain-like"/>
    <property type="match status" value="1"/>
</dbReference>
<protein>
    <submittedName>
        <fullName evidence="2">PucR family transcriptional regulator</fullName>
    </submittedName>
</protein>
<dbReference type="PANTHER" id="PTHR33744:SF15">
    <property type="entry name" value="CARBOHYDRATE DIACID REGULATOR"/>
    <property type="match status" value="1"/>
</dbReference>
<dbReference type="Pfam" id="PF13556">
    <property type="entry name" value="HTH_30"/>
    <property type="match status" value="1"/>
</dbReference>
<dbReference type="RefSeq" id="WP_162354956.1">
    <property type="nucleotide sequence ID" value="NZ_CP048209.1"/>
</dbReference>
<organism evidence="2 3">
    <name type="scientific">Paenibacillus lycopersici</name>
    <dbReference type="NCBI Taxonomy" id="2704462"/>
    <lineage>
        <taxon>Bacteria</taxon>
        <taxon>Bacillati</taxon>
        <taxon>Bacillota</taxon>
        <taxon>Bacilli</taxon>
        <taxon>Bacillales</taxon>
        <taxon>Paenibacillaceae</taxon>
        <taxon>Paenibacillus</taxon>
    </lineage>
</organism>
<evidence type="ECO:0000313" key="2">
    <source>
        <dbReference type="EMBL" id="QHT58887.1"/>
    </source>
</evidence>
<feature type="domain" description="PucR C-terminal helix-turn-helix" evidence="1">
    <location>
        <begin position="319"/>
        <end position="374"/>
    </location>
</feature>